<dbReference type="EnsemblMetazoa" id="AALB008826-RA">
    <property type="protein sequence ID" value="AALB008826-PA"/>
    <property type="gene ID" value="AALB008826"/>
</dbReference>
<dbReference type="InterPro" id="IPR011021">
    <property type="entry name" value="Arrestin-like_N"/>
</dbReference>
<dbReference type="PANTHER" id="PTHR11188:SF176">
    <property type="entry name" value="ARRESTIN DOMAIN-CONTAINING PROTEIN 1"/>
    <property type="match status" value="1"/>
</dbReference>
<dbReference type="VEuPathDB" id="VectorBase:AALB20_034486"/>
<dbReference type="GO" id="GO:0005737">
    <property type="term" value="C:cytoplasm"/>
    <property type="evidence" value="ECO:0007669"/>
    <property type="project" value="TreeGrafter"/>
</dbReference>
<dbReference type="InterPro" id="IPR050357">
    <property type="entry name" value="Arrestin_domain-protein"/>
</dbReference>
<evidence type="ECO:0000256" key="1">
    <source>
        <dbReference type="ARBA" id="ARBA00005298"/>
    </source>
</evidence>
<dbReference type="Gene3D" id="2.60.40.640">
    <property type="match status" value="6"/>
</dbReference>
<dbReference type="AlphaFoldDB" id="A0A182FQK5"/>
<organism evidence="4 5">
    <name type="scientific">Anopheles albimanus</name>
    <name type="common">New world malaria mosquito</name>
    <dbReference type="NCBI Taxonomy" id="7167"/>
    <lineage>
        <taxon>Eukaryota</taxon>
        <taxon>Metazoa</taxon>
        <taxon>Ecdysozoa</taxon>
        <taxon>Arthropoda</taxon>
        <taxon>Hexapoda</taxon>
        <taxon>Insecta</taxon>
        <taxon>Pterygota</taxon>
        <taxon>Neoptera</taxon>
        <taxon>Endopterygota</taxon>
        <taxon>Diptera</taxon>
        <taxon>Nematocera</taxon>
        <taxon>Culicoidea</taxon>
        <taxon>Culicidae</taxon>
        <taxon>Anophelinae</taxon>
        <taxon>Anopheles</taxon>
    </lineage>
</organism>
<dbReference type="Pfam" id="PF00339">
    <property type="entry name" value="Arrestin_N"/>
    <property type="match status" value="3"/>
</dbReference>
<dbReference type="VEuPathDB" id="VectorBase:AALB20_038344"/>
<dbReference type="STRING" id="7167.A0A182FQK5"/>
<feature type="domain" description="Arrestin C-terminal-like" evidence="3">
    <location>
        <begin position="601"/>
        <end position="733"/>
    </location>
</feature>
<dbReference type="GO" id="GO:0015031">
    <property type="term" value="P:protein transport"/>
    <property type="evidence" value="ECO:0007669"/>
    <property type="project" value="TreeGrafter"/>
</dbReference>
<accession>A0A182FQK5</accession>
<dbReference type="Pfam" id="PF02752">
    <property type="entry name" value="Arrestin_C"/>
    <property type="match status" value="3"/>
</dbReference>
<dbReference type="InterPro" id="IPR011022">
    <property type="entry name" value="Arrestin_C-like"/>
</dbReference>
<reference evidence="4" key="2">
    <citation type="submission" date="2022-08" db="UniProtKB">
        <authorList>
            <consortium name="EnsemblMetazoa"/>
        </authorList>
    </citation>
    <scope>IDENTIFICATION</scope>
    <source>
        <strain evidence="4">STECLA/ALBI9_A</strain>
    </source>
</reference>
<feature type="domain" description="Arrestin C-terminal-like" evidence="3">
    <location>
        <begin position="176"/>
        <end position="307"/>
    </location>
</feature>
<name>A0A182FQK5_ANOAL</name>
<dbReference type="SMART" id="SM01017">
    <property type="entry name" value="Arrestin_C"/>
    <property type="match status" value="3"/>
</dbReference>
<dbReference type="VEuPathDB" id="VectorBase:AALB017501"/>
<dbReference type="Proteomes" id="UP000069272">
    <property type="component" value="Chromosome 2R"/>
</dbReference>
<dbReference type="PANTHER" id="PTHR11188">
    <property type="entry name" value="ARRESTIN DOMAIN CONTAINING PROTEIN"/>
    <property type="match status" value="1"/>
</dbReference>
<evidence type="ECO:0000313" key="5">
    <source>
        <dbReference type="Proteomes" id="UP000069272"/>
    </source>
</evidence>
<comment type="similarity">
    <text evidence="1">Belongs to the arrestin family.</text>
</comment>
<feature type="domain" description="Arrestin C-terminal-like" evidence="3">
    <location>
        <begin position="981"/>
        <end position="1113"/>
    </location>
</feature>
<dbReference type="InterPro" id="IPR014752">
    <property type="entry name" value="Arrestin-like_C"/>
</dbReference>
<sequence>MPDGCECQIRFDNNVCGVYFPGQTLAGIVELRVLQAFKVKGVSLQIKGFAEVKWSETTGTGKARRTVHYHGRQDYINTVTYLQGSPEGNQFDIAPGSHSYRFGCVLPGNLPVSFEGPHGHIRYTVRVVLHRPWKTDPTYKVGFTVLRQVNLNENGSALAMPSKMEIQKVFCCGPCASDPLYLSAQIPISGYVPGQTIAVRIESSNRSKRRVGEFSAKLIKNVNYISQTPYCRVRSVPEIVAEVRCPGVAAGEQGLWDQFLRIPALPSTSNQCQVLTIAYEVEVEGKIPGPNINPRIRIPITLGTIPLAAHAIPTVHNGNNGLTVYPISPTAPDMPAMVSTQDPPPLPPPVPYDELKPSAQQPIPVDQLPPPTYEEAVGSTPANILEDDEEGTDTNKFTPQYMVYRFNDRATMPDPECFIRFNNNPYGVYLAGQTLAGQVELRLTEVLSIVGISLQLDGHTEIEWSEVMESTVAGQTGRKTTRYYAQKTLLNSSSFLCGSSAGPVRELAIGTHTYHFSCELPAHLPTAFEGYHARIRYLARVAVHRSKRCSSGGGGGGITDRIGQTSFTVLRPLNLNELDGTVLALPAKSELTKVFCCGPCSSEPLYISAQIPRCGYIPGQTIVMKIDAVNRSRTRVHEFRIKLMQKLSYTSQHPMVTSRTDALVVAESRCSGVTSGEVIKHQQNLLIPALPPTYIDGAPIFSINYELEVEARVTGPNISPRLSMPITIGTIALETAAPKEILKPLNKPSWDPFGAQQYTDIIGTRIIPHSIGGAAAARRSQMGLDEPYGGGPVAATNVRLHYVMGLQDCTIELDNPWNTYYAGQTVNGKVTFTFDAPKKIRGIVIKFSGEAETKWSETETKTDQQGKQYESTTNLTGQEEYFQIQYYLLGGKNAAEMELPRGTHTYPFTCALPPTLPSSFEGEWGFVRYTIKVTLDRPWKFDQDMKMAFTVISPVDLNLNPRVKDPFKLELEKTFCCFCCASGPLSLIVRIPVTGFVSGQTVPVTVECDNASNVGVEKIELHLRKLLAFHVHTPRRETKRKKEVITSIQMGPVEAGNSQTWQQNIQIPPLPPSNLVNCGIIDVDYDIKVVAHASGMHANLDGNIPIVLGTVPLESFQPPPAYTDNPPVAVHTTGAETDPSMLPTQPVSPASPPNNGAGGAIGWNVAGGNMFPNIPPPTFAESAYKASTISDKNDSEHTRMIGGVEYAPRYPTYAFTPTAPPVNY</sequence>
<reference evidence="4 5" key="1">
    <citation type="journal article" date="2017" name="G3 (Bethesda)">
        <title>The Physical Genome Mapping of Anopheles albimanus Corrected Scaffold Misassemblies and Identified Interarm Rearrangements in Genus Anopheles.</title>
        <authorList>
            <person name="Artemov G.N."/>
            <person name="Peery A.N."/>
            <person name="Jiang X."/>
            <person name="Tu Z."/>
            <person name="Stegniy V.N."/>
            <person name="Sharakhova M.V."/>
            <person name="Sharakhov I.V."/>
        </authorList>
    </citation>
    <scope>NUCLEOTIDE SEQUENCE [LARGE SCALE GENOMIC DNA]</scope>
    <source>
        <strain evidence="4 5">ALBI9_A</strain>
    </source>
</reference>
<dbReference type="InterPro" id="IPR014756">
    <property type="entry name" value="Ig_E-set"/>
</dbReference>
<protein>
    <recommendedName>
        <fullName evidence="3">Arrestin C-terminal-like domain-containing protein</fullName>
    </recommendedName>
</protein>
<evidence type="ECO:0000313" key="4">
    <source>
        <dbReference type="EnsemblMetazoa" id="AALB008826-PA"/>
    </source>
</evidence>
<dbReference type="VEuPathDB" id="VectorBase:AALB017502"/>
<keyword evidence="2" id="KW-0716">Sensory transduction</keyword>
<proteinExistence type="inferred from homology"/>
<evidence type="ECO:0000259" key="3">
    <source>
        <dbReference type="SMART" id="SM01017"/>
    </source>
</evidence>
<keyword evidence="5" id="KW-1185">Reference proteome</keyword>
<dbReference type="SUPFAM" id="SSF81296">
    <property type="entry name" value="E set domains"/>
    <property type="match status" value="6"/>
</dbReference>
<evidence type="ECO:0000256" key="2">
    <source>
        <dbReference type="ARBA" id="ARBA00022606"/>
    </source>
</evidence>